<dbReference type="Proteomes" id="UP000183015">
    <property type="component" value="Unassembled WGS sequence"/>
</dbReference>
<evidence type="ECO:0000256" key="1">
    <source>
        <dbReference type="SAM" id="Phobius"/>
    </source>
</evidence>
<gene>
    <name evidence="2" type="ORF">SAMN05414137_107151</name>
</gene>
<dbReference type="EMBL" id="FOAZ01000007">
    <property type="protein sequence ID" value="SEL29028.1"/>
    <property type="molecule type" value="Genomic_DNA"/>
</dbReference>
<name>A0A1H7P149_STRJI</name>
<dbReference type="RefSeq" id="WP_052438315.1">
    <property type="nucleotide sequence ID" value="NZ_BBPN01000003.1"/>
</dbReference>
<feature type="transmembrane region" description="Helical" evidence="1">
    <location>
        <begin position="201"/>
        <end position="219"/>
    </location>
</feature>
<evidence type="ECO:0000313" key="2">
    <source>
        <dbReference type="EMBL" id="SEL29028.1"/>
    </source>
</evidence>
<sequence>MSLRASWHRWALTLWALVWMVAEMPGGAYSWHYFSHGSALLFDGAGANPPGGLHLYANYPSLQIGPFAFVCAQVLRSVGPDNGVVAGQLVMTAAGLLVLHTLERCVATTRPDLEQRPAALRRTLVLGGGVFLVVWESLAVHYGHLDDALALLCAVLAVRALLADAPAVAGLCLGLAVDAKPWALAFLPLVLAAPRIRRRHVAVYAAATVVLAWLPFVLADPGTLTATQYAIVNEPSSALRALGVGSAGTPSWDRLAQLVTGCGLGLWAVLRGRWQAVLLLGVGARIALDPGVYAYYTAGLLVGTLCWELLGLRRPVPLWSLTAFAGLHLAPGVVGDPSLLGDLRLWTVLLLAAGAMLVPRDRCAGRSLPGATPAAITDPALVVGDLHRLPERLEMTSR</sequence>
<keyword evidence="1" id="KW-1133">Transmembrane helix</keyword>
<proteinExistence type="predicted"/>
<keyword evidence="1" id="KW-0472">Membrane</keyword>
<organism evidence="2 3">
    <name type="scientific">Streptacidiphilus jiangxiensis</name>
    <dbReference type="NCBI Taxonomy" id="235985"/>
    <lineage>
        <taxon>Bacteria</taxon>
        <taxon>Bacillati</taxon>
        <taxon>Actinomycetota</taxon>
        <taxon>Actinomycetes</taxon>
        <taxon>Kitasatosporales</taxon>
        <taxon>Streptomycetaceae</taxon>
        <taxon>Streptacidiphilus</taxon>
    </lineage>
</organism>
<keyword evidence="3" id="KW-1185">Reference proteome</keyword>
<accession>A0A1H7P149</accession>
<dbReference type="OrthoDB" id="3847396at2"/>
<evidence type="ECO:0008006" key="4">
    <source>
        <dbReference type="Google" id="ProtNLM"/>
    </source>
</evidence>
<feature type="transmembrane region" description="Helical" evidence="1">
    <location>
        <begin position="148"/>
        <end position="177"/>
    </location>
</feature>
<evidence type="ECO:0000313" key="3">
    <source>
        <dbReference type="Proteomes" id="UP000183015"/>
    </source>
</evidence>
<dbReference type="eggNOG" id="ENOG50301S5">
    <property type="taxonomic scope" value="Bacteria"/>
</dbReference>
<dbReference type="STRING" id="235985.SAMN05414137_107151"/>
<dbReference type="AlphaFoldDB" id="A0A1H7P149"/>
<feature type="transmembrane region" description="Helical" evidence="1">
    <location>
        <begin position="123"/>
        <end position="142"/>
    </location>
</feature>
<reference evidence="3" key="1">
    <citation type="submission" date="2016-10" db="EMBL/GenBank/DDBJ databases">
        <authorList>
            <person name="Varghese N."/>
        </authorList>
    </citation>
    <scope>NUCLEOTIDE SEQUENCE [LARGE SCALE GENOMIC DNA]</scope>
    <source>
        <strain evidence="3">DSM 45096 / BCRC 16803 / CGMCC 4.1857 / CIP 109030 / JCM 12277 / KCTC 19219 / NBRC 100920 / 33214</strain>
    </source>
</reference>
<keyword evidence="1" id="KW-0812">Transmembrane</keyword>
<protein>
    <recommendedName>
        <fullName evidence="4">DUF2029 domain-containing protein</fullName>
    </recommendedName>
</protein>
<feature type="transmembrane region" description="Helical" evidence="1">
    <location>
        <begin position="84"/>
        <end position="102"/>
    </location>
</feature>